<dbReference type="PANTHER" id="PTHR30480:SF13">
    <property type="entry name" value="BETA-HEXOSAMINIDASE"/>
    <property type="match status" value="1"/>
</dbReference>
<evidence type="ECO:0000259" key="6">
    <source>
        <dbReference type="Pfam" id="PF00933"/>
    </source>
</evidence>
<comment type="catalytic activity">
    <reaction evidence="1">
        <text>Hydrolysis of terminal non-reducing N-acetyl-D-hexosamine residues in N-acetyl-beta-D-hexosaminides.</text>
        <dbReference type="EC" id="3.2.1.52"/>
    </reaction>
</comment>
<dbReference type="GO" id="GO:0009254">
    <property type="term" value="P:peptidoglycan turnover"/>
    <property type="evidence" value="ECO:0007669"/>
    <property type="project" value="TreeGrafter"/>
</dbReference>
<keyword evidence="4" id="KW-0378">Hydrolase</keyword>
<dbReference type="InterPro" id="IPR017853">
    <property type="entry name" value="GH"/>
</dbReference>
<dbReference type="EC" id="3.2.1.52" evidence="3"/>
<sequence>MAKLTEKEIRAIAENMTDDALCGQVLCYDVYDKDDPEEVRKIVEKIKPGGLYVGQMSAEKIKMYTEMVNRVTPVPVIIAADIESGPGDVFAGEPMLPMPMAWGACNDEKLIERAGELIAEECRSKGIHWTFSPVVDINFNPNNPIVNIRAISDSPRTVARIGRAFVRGLKKDGLMATTCKHFPGDGVDDRNQHFCTTVNSLTKEEWDSSYGAVYRAMIEEGTDSIMVAHIALPAYQAENDAVFGPPPAVLSEEIMTGLLRGRLHFGGCIVSDAMSMIGSASRVPIEDLACTFLRCGGDMVLFPEPTDHAQIKESLLQGRLDRSRLVDAVVHVLKMKNSVHLFEEAPKIGAENSRGEELRKICAQIAERSIKIVRDTQKILPLHLKKGAKILLLNEYSYYKPKKECDEFILLEEELKKRGFITRSVDGAKHSEIKDILPEYDCVLVNFKFSSRDYHGGSLRIGWDHIMLFWRAYLLQHPCVVFTSFGDPYKLYEFPYLKTYVNAFSFTPDTVRAAVRVILGEIPCTAKNPVGLSGFFERETD</sequence>
<evidence type="ECO:0000256" key="1">
    <source>
        <dbReference type="ARBA" id="ARBA00001231"/>
    </source>
</evidence>
<reference evidence="7" key="2">
    <citation type="submission" date="2021-04" db="EMBL/GenBank/DDBJ databases">
        <authorList>
            <person name="Gilroy R."/>
        </authorList>
    </citation>
    <scope>NUCLEOTIDE SEQUENCE</scope>
    <source>
        <strain evidence="7">CHK199-9574</strain>
    </source>
</reference>
<name>A0A9D1Z9S2_9FIRM</name>
<comment type="caution">
    <text evidence="7">The sequence shown here is derived from an EMBL/GenBank/DDBJ whole genome shotgun (WGS) entry which is preliminary data.</text>
</comment>
<evidence type="ECO:0000256" key="2">
    <source>
        <dbReference type="ARBA" id="ARBA00005336"/>
    </source>
</evidence>
<feature type="domain" description="Glycoside hydrolase family 3 N-terminal" evidence="6">
    <location>
        <begin position="35"/>
        <end position="334"/>
    </location>
</feature>
<comment type="similarity">
    <text evidence="2">Belongs to the glycosyl hydrolase 3 family.</text>
</comment>
<dbReference type="PANTHER" id="PTHR30480">
    <property type="entry name" value="BETA-HEXOSAMINIDASE-RELATED"/>
    <property type="match status" value="1"/>
</dbReference>
<dbReference type="GO" id="GO:0005975">
    <property type="term" value="P:carbohydrate metabolic process"/>
    <property type="evidence" value="ECO:0007669"/>
    <property type="project" value="InterPro"/>
</dbReference>
<gene>
    <name evidence="7" type="ORF">H9728_06985</name>
</gene>
<dbReference type="InterPro" id="IPR019800">
    <property type="entry name" value="Glyco_hydro_3_AS"/>
</dbReference>
<keyword evidence="5" id="KW-0326">Glycosidase</keyword>
<dbReference type="InterPro" id="IPR001764">
    <property type="entry name" value="Glyco_hydro_3_N"/>
</dbReference>
<dbReference type="Gene3D" id="3.40.50.1700">
    <property type="entry name" value="Glycoside hydrolase family 3 C-terminal domain"/>
    <property type="match status" value="1"/>
</dbReference>
<dbReference type="PROSITE" id="PS00775">
    <property type="entry name" value="GLYCOSYL_HYDROL_F3"/>
    <property type="match status" value="1"/>
</dbReference>
<dbReference type="GO" id="GO:0004563">
    <property type="term" value="F:beta-N-acetylhexosaminidase activity"/>
    <property type="evidence" value="ECO:0007669"/>
    <property type="project" value="UniProtKB-EC"/>
</dbReference>
<dbReference type="Pfam" id="PF00933">
    <property type="entry name" value="Glyco_hydro_3"/>
    <property type="match status" value="1"/>
</dbReference>
<dbReference type="EMBL" id="DXCO01000040">
    <property type="protein sequence ID" value="HIY78775.1"/>
    <property type="molecule type" value="Genomic_DNA"/>
</dbReference>
<evidence type="ECO:0000256" key="4">
    <source>
        <dbReference type="ARBA" id="ARBA00022801"/>
    </source>
</evidence>
<dbReference type="SUPFAM" id="SSF51445">
    <property type="entry name" value="(Trans)glycosidases"/>
    <property type="match status" value="1"/>
</dbReference>
<dbReference type="InterPro" id="IPR050226">
    <property type="entry name" value="NagZ_Beta-hexosaminidase"/>
</dbReference>
<reference evidence="7" key="1">
    <citation type="journal article" date="2021" name="PeerJ">
        <title>Extensive microbial diversity within the chicken gut microbiome revealed by metagenomics and culture.</title>
        <authorList>
            <person name="Gilroy R."/>
            <person name="Ravi A."/>
            <person name="Getino M."/>
            <person name="Pursley I."/>
            <person name="Horton D.L."/>
            <person name="Alikhan N.F."/>
            <person name="Baker D."/>
            <person name="Gharbi K."/>
            <person name="Hall N."/>
            <person name="Watson M."/>
            <person name="Adriaenssens E.M."/>
            <person name="Foster-Nyarko E."/>
            <person name="Jarju S."/>
            <person name="Secka A."/>
            <person name="Antonio M."/>
            <person name="Oren A."/>
            <person name="Chaudhuri R.R."/>
            <person name="La Ragione R."/>
            <person name="Hildebrand F."/>
            <person name="Pallen M.J."/>
        </authorList>
    </citation>
    <scope>NUCLEOTIDE SEQUENCE</scope>
    <source>
        <strain evidence="7">CHK199-9574</strain>
    </source>
</reference>
<proteinExistence type="inferred from homology"/>
<dbReference type="InterPro" id="IPR036962">
    <property type="entry name" value="Glyco_hydro_3_N_sf"/>
</dbReference>
<organism evidence="7 8">
    <name type="scientific">Candidatus Borkfalkia excrementavium</name>
    <dbReference type="NCBI Taxonomy" id="2838505"/>
    <lineage>
        <taxon>Bacteria</taxon>
        <taxon>Bacillati</taxon>
        <taxon>Bacillota</taxon>
        <taxon>Clostridia</taxon>
        <taxon>Christensenellales</taxon>
        <taxon>Christensenellaceae</taxon>
        <taxon>Candidatus Borkfalkia</taxon>
    </lineage>
</organism>
<evidence type="ECO:0000256" key="5">
    <source>
        <dbReference type="ARBA" id="ARBA00023295"/>
    </source>
</evidence>
<evidence type="ECO:0000313" key="8">
    <source>
        <dbReference type="Proteomes" id="UP000824135"/>
    </source>
</evidence>
<evidence type="ECO:0000313" key="7">
    <source>
        <dbReference type="EMBL" id="HIY78775.1"/>
    </source>
</evidence>
<dbReference type="InterPro" id="IPR036881">
    <property type="entry name" value="Glyco_hydro_3_C_sf"/>
</dbReference>
<dbReference type="AlphaFoldDB" id="A0A9D1Z9S2"/>
<dbReference type="Proteomes" id="UP000824135">
    <property type="component" value="Unassembled WGS sequence"/>
</dbReference>
<accession>A0A9D1Z9S2</accession>
<evidence type="ECO:0000256" key="3">
    <source>
        <dbReference type="ARBA" id="ARBA00012663"/>
    </source>
</evidence>
<dbReference type="Gene3D" id="3.20.20.300">
    <property type="entry name" value="Glycoside hydrolase, family 3, N-terminal domain"/>
    <property type="match status" value="1"/>
</dbReference>
<protein>
    <recommendedName>
        <fullName evidence="3">beta-N-acetylhexosaminidase</fullName>
        <ecNumber evidence="3">3.2.1.52</ecNumber>
    </recommendedName>
</protein>